<keyword evidence="2" id="KW-1003">Cell membrane</keyword>
<dbReference type="PANTHER" id="PTHR42709:SF6">
    <property type="entry name" value="UNDECAPRENYL PHOSPHATE TRANSPORTER A"/>
    <property type="match status" value="1"/>
</dbReference>
<feature type="transmembrane region" description="Helical" evidence="6">
    <location>
        <begin position="140"/>
        <end position="162"/>
    </location>
</feature>
<evidence type="ECO:0000256" key="4">
    <source>
        <dbReference type="ARBA" id="ARBA00022989"/>
    </source>
</evidence>
<keyword evidence="9" id="KW-1185">Reference proteome</keyword>
<dbReference type="RefSeq" id="WP_074633642.1">
    <property type="nucleotide sequence ID" value="NZ_FNKY01000001.1"/>
</dbReference>
<evidence type="ECO:0000256" key="5">
    <source>
        <dbReference type="ARBA" id="ARBA00023136"/>
    </source>
</evidence>
<accession>A0ABY0TJ67</accession>
<evidence type="ECO:0000256" key="3">
    <source>
        <dbReference type="ARBA" id="ARBA00022692"/>
    </source>
</evidence>
<reference evidence="8 9" key="1">
    <citation type="submission" date="2016-10" db="EMBL/GenBank/DDBJ databases">
        <authorList>
            <person name="Varghese N."/>
            <person name="Submissions S."/>
        </authorList>
    </citation>
    <scope>NUCLEOTIDE SEQUENCE [LARGE SCALE GENOMIC DNA]</scope>
    <source>
        <strain evidence="8 9">Nl1</strain>
    </source>
</reference>
<evidence type="ECO:0000256" key="1">
    <source>
        <dbReference type="ARBA" id="ARBA00004651"/>
    </source>
</evidence>
<dbReference type="PANTHER" id="PTHR42709">
    <property type="entry name" value="ALKALINE PHOSPHATASE LIKE PROTEIN"/>
    <property type="match status" value="1"/>
</dbReference>
<feature type="transmembrane region" description="Helical" evidence="6">
    <location>
        <begin position="174"/>
        <end position="192"/>
    </location>
</feature>
<feature type="transmembrane region" description="Helical" evidence="6">
    <location>
        <begin position="20"/>
        <end position="47"/>
    </location>
</feature>
<evidence type="ECO:0000259" key="7">
    <source>
        <dbReference type="Pfam" id="PF09335"/>
    </source>
</evidence>
<gene>
    <name evidence="8" type="ORF">SAMN05216402_2831</name>
</gene>
<comment type="caution">
    <text evidence="8">The sequence shown here is derived from an EMBL/GenBank/DDBJ whole genome shotgun (WGS) entry which is preliminary data.</text>
</comment>
<dbReference type="Pfam" id="PF09335">
    <property type="entry name" value="VTT_dom"/>
    <property type="match status" value="1"/>
</dbReference>
<evidence type="ECO:0000313" key="8">
    <source>
        <dbReference type="EMBL" id="SDQ92145.1"/>
    </source>
</evidence>
<organism evidence="8 9">
    <name type="scientific">Nitrosospira multiformis</name>
    <dbReference type="NCBI Taxonomy" id="1231"/>
    <lineage>
        <taxon>Bacteria</taxon>
        <taxon>Pseudomonadati</taxon>
        <taxon>Pseudomonadota</taxon>
        <taxon>Betaproteobacteria</taxon>
        <taxon>Nitrosomonadales</taxon>
        <taxon>Nitrosomonadaceae</taxon>
        <taxon>Nitrosospira</taxon>
    </lineage>
</organism>
<proteinExistence type="predicted"/>
<name>A0ABY0TJ67_9PROT</name>
<dbReference type="Proteomes" id="UP000183471">
    <property type="component" value="Unassembled WGS sequence"/>
</dbReference>
<keyword evidence="5 6" id="KW-0472">Membrane</keyword>
<feature type="domain" description="VTT" evidence="7">
    <location>
        <begin position="33"/>
        <end position="158"/>
    </location>
</feature>
<dbReference type="EMBL" id="FNKY01000001">
    <property type="protein sequence ID" value="SDQ92145.1"/>
    <property type="molecule type" value="Genomic_DNA"/>
</dbReference>
<feature type="transmembrane region" description="Helical" evidence="6">
    <location>
        <begin position="53"/>
        <end position="75"/>
    </location>
</feature>
<comment type="subcellular location">
    <subcellularLocation>
        <location evidence="1">Cell membrane</location>
        <topology evidence="1">Multi-pass membrane protein</topology>
    </subcellularLocation>
</comment>
<dbReference type="InterPro" id="IPR032816">
    <property type="entry name" value="VTT_dom"/>
</dbReference>
<evidence type="ECO:0000313" key="9">
    <source>
        <dbReference type="Proteomes" id="UP000183471"/>
    </source>
</evidence>
<protein>
    <submittedName>
        <fullName evidence="8">Membrane protein DedA, SNARE-associated domain</fullName>
    </submittedName>
</protein>
<evidence type="ECO:0000256" key="2">
    <source>
        <dbReference type="ARBA" id="ARBA00022475"/>
    </source>
</evidence>
<dbReference type="InterPro" id="IPR051311">
    <property type="entry name" value="DedA_domain"/>
</dbReference>
<keyword evidence="3 6" id="KW-0812">Transmembrane</keyword>
<sequence length="196" mass="21487">MNDLVAAAHPYLAQYGYKALFVVLFTESFGLPLPGETFLIAATLLALKGELSIAAVAGWAIPAVILGDNVGYLIGRWGGHRWAVRHGNRIGITPVRLEAAQKFFDRFGPATVIVARFFPVLRQLNGIFAGSMRMPWGKFVAYNALGGILWVGAWTSGVYFLGDRIKMGLMQVHVAGWWLAGPLIAATVWLIYRNLK</sequence>
<keyword evidence="4 6" id="KW-1133">Transmembrane helix</keyword>
<evidence type="ECO:0000256" key="6">
    <source>
        <dbReference type="SAM" id="Phobius"/>
    </source>
</evidence>